<organism evidence="3 4">
    <name type="scientific">Marinovum algicola</name>
    <dbReference type="NCBI Taxonomy" id="42444"/>
    <lineage>
        <taxon>Bacteria</taxon>
        <taxon>Pseudomonadati</taxon>
        <taxon>Pseudomonadota</taxon>
        <taxon>Alphaproteobacteria</taxon>
        <taxon>Rhodobacterales</taxon>
        <taxon>Roseobacteraceae</taxon>
        <taxon>Marinovum</taxon>
    </lineage>
</organism>
<dbReference type="PANTHER" id="PTHR33178">
    <property type="match status" value="1"/>
</dbReference>
<name>A0A975W6G7_9RHOB</name>
<evidence type="ECO:0000313" key="4">
    <source>
        <dbReference type="Proteomes" id="UP000182932"/>
    </source>
</evidence>
<dbReference type="InterPro" id="IPR044662">
    <property type="entry name" value="HS1/DABB1-like"/>
</dbReference>
<evidence type="ECO:0000313" key="3">
    <source>
        <dbReference type="EMBL" id="SEI59659.1"/>
    </source>
</evidence>
<dbReference type="SMART" id="SM00886">
    <property type="entry name" value="Dabb"/>
    <property type="match status" value="1"/>
</dbReference>
<evidence type="ECO:0000259" key="2">
    <source>
        <dbReference type="PROSITE" id="PS51502"/>
    </source>
</evidence>
<evidence type="ECO:0000256" key="1">
    <source>
        <dbReference type="ARBA" id="ARBA00011738"/>
    </source>
</evidence>
<dbReference type="PROSITE" id="PS51502">
    <property type="entry name" value="S_R_A_B_BARREL"/>
    <property type="match status" value="1"/>
</dbReference>
<dbReference type="PANTHER" id="PTHR33178:SF10">
    <property type="entry name" value="STRESS-RESPONSE A_B BARREL DOMAIN-CONTAINING PROTEIN"/>
    <property type="match status" value="1"/>
</dbReference>
<keyword evidence="4" id="KW-1185">Reference proteome</keyword>
<reference evidence="3 4" key="1">
    <citation type="submission" date="2016-10" db="EMBL/GenBank/DDBJ databases">
        <authorList>
            <person name="Varghese N."/>
            <person name="Submissions S."/>
        </authorList>
    </citation>
    <scope>NUCLEOTIDE SEQUENCE [LARGE SCALE GENOMIC DNA]</scope>
    <source>
        <strain evidence="3 4">FF3</strain>
    </source>
</reference>
<dbReference type="EMBL" id="FNYY01000001">
    <property type="protein sequence ID" value="SEI59659.1"/>
    <property type="molecule type" value="Genomic_DNA"/>
</dbReference>
<sequence>MIRHVVLIRFQPEVSEAKIAALFAELKEIEDKLPACLGITAGKSESPEKMERGYMHGFIADFTDWDGLQAYQDHSDHQIAGAKLTEHAQGGKDGILCFDLEVAGA</sequence>
<comment type="subunit">
    <text evidence="1">Homodimer.</text>
</comment>
<comment type="caution">
    <text evidence="3">The sequence shown here is derived from an EMBL/GenBank/DDBJ whole genome shotgun (WGS) entry which is preliminary data.</text>
</comment>
<dbReference type="AlphaFoldDB" id="A0A975W6G7"/>
<feature type="domain" description="Stress-response A/B barrel" evidence="2">
    <location>
        <begin position="2"/>
        <end position="100"/>
    </location>
</feature>
<dbReference type="Pfam" id="PF07876">
    <property type="entry name" value="Dabb"/>
    <property type="match status" value="1"/>
</dbReference>
<dbReference type="SUPFAM" id="SSF54909">
    <property type="entry name" value="Dimeric alpha+beta barrel"/>
    <property type="match status" value="1"/>
</dbReference>
<dbReference type="Gene3D" id="3.30.70.100">
    <property type="match status" value="1"/>
</dbReference>
<dbReference type="InterPro" id="IPR013097">
    <property type="entry name" value="Dabb"/>
</dbReference>
<dbReference type="Proteomes" id="UP000182932">
    <property type="component" value="Unassembled WGS sequence"/>
</dbReference>
<dbReference type="RefSeq" id="WP_074834510.1">
    <property type="nucleotide sequence ID" value="NZ_FNYY01000001.1"/>
</dbReference>
<accession>A0A975W6G7</accession>
<dbReference type="InterPro" id="IPR011008">
    <property type="entry name" value="Dimeric_a/b-barrel"/>
</dbReference>
<gene>
    <name evidence="3" type="ORF">SAMN04487940_101333</name>
</gene>
<dbReference type="GeneID" id="80816603"/>
<proteinExistence type="predicted"/>
<protein>
    <submittedName>
        <fullName evidence="3">Stress responsive A/B Barrel Domain</fullName>
    </submittedName>
</protein>